<comment type="caution">
    <text evidence="1">The sequence shown here is derived from an EMBL/GenBank/DDBJ whole genome shotgun (WGS) entry which is preliminary data.</text>
</comment>
<evidence type="ECO:0008006" key="3">
    <source>
        <dbReference type="Google" id="ProtNLM"/>
    </source>
</evidence>
<name>A0A0M2R7Q7_9PROT</name>
<dbReference type="PANTHER" id="PTHR33986:SF15">
    <property type="entry name" value="MITOCHONDRIAL FISSION PROTEIN ELM1"/>
    <property type="match status" value="1"/>
</dbReference>
<keyword evidence="2" id="KW-1185">Reference proteome</keyword>
<dbReference type="Pfam" id="PF06258">
    <property type="entry name" value="Mito_fiss_Elm1"/>
    <property type="match status" value="1"/>
</dbReference>
<reference evidence="1 2" key="1">
    <citation type="submission" date="2015-03" db="EMBL/GenBank/DDBJ databases">
        <title>Genome sequence of Kiloniella sp. P1-1, isolated from the gut microflora of Pacific white shrimp, Penaeus vannamei.</title>
        <authorList>
            <person name="Shao Z."/>
            <person name="Wang L."/>
            <person name="Li X."/>
        </authorList>
    </citation>
    <scope>NUCLEOTIDE SEQUENCE [LARGE SCALE GENOMIC DNA]</scope>
    <source>
        <strain evidence="1 2">P1-1</strain>
    </source>
</reference>
<gene>
    <name evidence="1" type="ORF">WH95_04290</name>
</gene>
<dbReference type="Proteomes" id="UP000034491">
    <property type="component" value="Unassembled WGS sequence"/>
</dbReference>
<evidence type="ECO:0000313" key="1">
    <source>
        <dbReference type="EMBL" id="KKJ77681.1"/>
    </source>
</evidence>
<dbReference type="PATRIC" id="fig|1549748.8.peg.2336"/>
<evidence type="ECO:0000313" key="2">
    <source>
        <dbReference type="Proteomes" id="UP000034491"/>
    </source>
</evidence>
<dbReference type="InterPro" id="IPR009367">
    <property type="entry name" value="Elm1-like"/>
</dbReference>
<dbReference type="EMBL" id="LANI01000003">
    <property type="protein sequence ID" value="KKJ77681.1"/>
    <property type="molecule type" value="Genomic_DNA"/>
</dbReference>
<dbReference type="AlphaFoldDB" id="A0A0M2R7Q7"/>
<organism evidence="1 2">
    <name type="scientific">Kiloniella litopenaei</name>
    <dbReference type="NCBI Taxonomy" id="1549748"/>
    <lineage>
        <taxon>Bacteria</taxon>
        <taxon>Pseudomonadati</taxon>
        <taxon>Pseudomonadota</taxon>
        <taxon>Alphaproteobacteria</taxon>
        <taxon>Rhodospirillales</taxon>
        <taxon>Kiloniellaceae</taxon>
        <taxon>Kiloniella</taxon>
    </lineage>
</organism>
<dbReference type="OrthoDB" id="272235at2"/>
<protein>
    <recommendedName>
        <fullName evidence="3">Nucleoside-diphosphate sugar epimerase</fullName>
    </recommendedName>
</protein>
<sequence length="341" mass="37442">MTEIKKNLVCWAVSDGRAGIEANCLGLAAAMGLSPVIHHVQMKAPWKWLPPALLPLHSGIYDASAFSPQKAEENSWPENNWPDIIIGCGRQAALFTALVRKLSKRKTFAIQIQDPKVPPSLYDLVITPEHDTLRGPNVLTTCGALNKITPDLLKQGKGELAPRITNLPRPLVAVLVGGKSKAYDLTADIIHQLGNQLQKLHQQTGCGFLVTTSRRTGQENEVLLSGYLKDLPAFVWDGHAPNPYFGFLGSADAIVVTSDSVNMVTEAASTGRPVFTVDLKGGSKKFDRFHRKLRDDGIIRPFTGRLDSWSYPPLCESHRIAKIILKKLDDSGRLSQKNKSQ</sequence>
<dbReference type="PANTHER" id="PTHR33986">
    <property type="entry name" value="OS02G0535700 PROTEIN"/>
    <property type="match status" value="1"/>
</dbReference>
<dbReference type="RefSeq" id="WP_046503513.1">
    <property type="nucleotide sequence ID" value="NZ_LANI01000003.1"/>
</dbReference>
<dbReference type="STRING" id="1549748.WH95_04290"/>
<proteinExistence type="predicted"/>
<accession>A0A0M2R7Q7</accession>